<keyword evidence="7" id="KW-1185">Reference proteome</keyword>
<reference evidence="6 7" key="1">
    <citation type="submission" date="2024-11" db="EMBL/GenBank/DDBJ databases">
        <authorList>
            <person name="Lucas J.A."/>
        </authorList>
    </citation>
    <scope>NUCLEOTIDE SEQUENCE [LARGE SCALE GENOMIC DNA]</scope>
    <source>
        <strain evidence="6 7">Z 5.4</strain>
    </source>
</reference>
<dbReference type="EMBL" id="JBJHQH010000019">
    <property type="protein sequence ID" value="MFK9094034.1"/>
    <property type="molecule type" value="Genomic_DNA"/>
</dbReference>
<sequence>MNTSFSTIKLIRYAVAYVFITSGFMKLISTELANGFLNLGLPYPHIMLYVVVLLEIVCGLFILLNKAVNNAVIPLIAIMMAALLLTKLPSIHTGFLQFAFNARLDIVMIILLVILYNRSLK</sequence>
<feature type="transmembrane region" description="Helical" evidence="5">
    <location>
        <begin position="95"/>
        <end position="116"/>
    </location>
</feature>
<protein>
    <submittedName>
        <fullName evidence="6">DoxX family protein</fullName>
    </submittedName>
</protein>
<keyword evidence="4 5" id="KW-0472">Membrane</keyword>
<evidence type="ECO:0000313" key="7">
    <source>
        <dbReference type="Proteomes" id="UP001623041"/>
    </source>
</evidence>
<name>A0ABW8RNN9_9BACI</name>
<evidence type="ECO:0000256" key="3">
    <source>
        <dbReference type="ARBA" id="ARBA00022989"/>
    </source>
</evidence>
<feature type="transmembrane region" description="Helical" evidence="5">
    <location>
        <begin position="46"/>
        <end position="64"/>
    </location>
</feature>
<proteinExistence type="predicted"/>
<evidence type="ECO:0000256" key="4">
    <source>
        <dbReference type="ARBA" id="ARBA00023136"/>
    </source>
</evidence>
<gene>
    <name evidence="6" type="ORF">ACJEBI_21505</name>
</gene>
<evidence type="ECO:0000256" key="5">
    <source>
        <dbReference type="SAM" id="Phobius"/>
    </source>
</evidence>
<organism evidence="6 7">
    <name type="scientific">Bacillus salipaludis</name>
    <dbReference type="NCBI Taxonomy" id="2547811"/>
    <lineage>
        <taxon>Bacteria</taxon>
        <taxon>Bacillati</taxon>
        <taxon>Bacillota</taxon>
        <taxon>Bacilli</taxon>
        <taxon>Bacillales</taxon>
        <taxon>Bacillaceae</taxon>
        <taxon>Bacillus</taxon>
    </lineage>
</organism>
<dbReference type="Proteomes" id="UP001623041">
    <property type="component" value="Unassembled WGS sequence"/>
</dbReference>
<comment type="caution">
    <text evidence="6">The sequence shown here is derived from an EMBL/GenBank/DDBJ whole genome shotgun (WGS) entry which is preliminary data.</text>
</comment>
<feature type="transmembrane region" description="Helical" evidence="5">
    <location>
        <begin position="12"/>
        <end position="34"/>
    </location>
</feature>
<feature type="transmembrane region" description="Helical" evidence="5">
    <location>
        <begin position="71"/>
        <end position="89"/>
    </location>
</feature>
<evidence type="ECO:0000313" key="6">
    <source>
        <dbReference type="EMBL" id="MFK9094034.1"/>
    </source>
</evidence>
<accession>A0ABW8RNN9</accession>
<keyword evidence="2 5" id="KW-0812">Transmembrane</keyword>
<evidence type="ECO:0000256" key="2">
    <source>
        <dbReference type="ARBA" id="ARBA00022692"/>
    </source>
</evidence>
<keyword evidence="3 5" id="KW-1133">Transmembrane helix</keyword>
<dbReference type="InterPro" id="IPR032808">
    <property type="entry name" value="DoxX"/>
</dbReference>
<evidence type="ECO:0000256" key="1">
    <source>
        <dbReference type="ARBA" id="ARBA00004141"/>
    </source>
</evidence>
<dbReference type="Pfam" id="PF07681">
    <property type="entry name" value="DoxX"/>
    <property type="match status" value="1"/>
</dbReference>
<comment type="subcellular location">
    <subcellularLocation>
        <location evidence="1">Membrane</location>
        <topology evidence="1">Multi-pass membrane protein</topology>
    </subcellularLocation>
</comment>
<dbReference type="RefSeq" id="WP_406582524.1">
    <property type="nucleotide sequence ID" value="NZ_JBJHQH010000019.1"/>
</dbReference>